<accession>A0A2K3M2I0</accession>
<sequence>MLHFNGNTKFDEEYDNGSIPPHAFEFVKYAHLEARIDKPMLSDIIGVIVDVNPIEERKTAGGKVDMLPIRLKDISGNTINVAMWGQYATIFEDTLKRNLCDAADPNVTVITSTTAKRYQGNLSLNSSSSTNIYVNIDIPEAAELIQSFKSSNDLCSPDNANLTNKTRTISDILHLAVSGSNMTGVYNCVATVDEILEKNGWYYVSCPKCKKSASAAKTNFTCAFCEESVDYPVTRYRLELRVRDATDSTIFVLFDDLAEQIAQIKLVDLTSALEN</sequence>
<evidence type="ECO:0000256" key="3">
    <source>
        <dbReference type="ARBA" id="ARBA00022771"/>
    </source>
</evidence>
<dbReference type="InterPro" id="IPR047192">
    <property type="entry name" value="Euk_RPA1_DBD_C"/>
</dbReference>
<evidence type="ECO:0000256" key="1">
    <source>
        <dbReference type="ARBA" id="ARBA00005690"/>
    </source>
</evidence>
<evidence type="ECO:0008006" key="10">
    <source>
        <dbReference type="Google" id="ProtNLM"/>
    </source>
</evidence>
<keyword evidence="5" id="KW-0238">DNA-binding</keyword>
<dbReference type="CDD" id="cd04476">
    <property type="entry name" value="RPA1_DBD_C"/>
    <property type="match status" value="1"/>
</dbReference>
<gene>
    <name evidence="8" type="ORF">L195_g041062</name>
</gene>
<comment type="similarity">
    <text evidence="1">Belongs to the replication factor A protein 1 family.</text>
</comment>
<dbReference type="InterPro" id="IPR031657">
    <property type="entry name" value="REPA_OB_2"/>
</dbReference>
<evidence type="ECO:0000256" key="2">
    <source>
        <dbReference type="ARBA" id="ARBA00022723"/>
    </source>
</evidence>
<evidence type="ECO:0000313" key="8">
    <source>
        <dbReference type="EMBL" id="PNX84997.1"/>
    </source>
</evidence>
<evidence type="ECO:0000259" key="6">
    <source>
        <dbReference type="Pfam" id="PF08646"/>
    </source>
</evidence>
<dbReference type="InterPro" id="IPR012340">
    <property type="entry name" value="NA-bd_OB-fold"/>
</dbReference>
<dbReference type="Gene3D" id="2.40.50.140">
    <property type="entry name" value="Nucleic acid-binding proteins"/>
    <property type="match status" value="2"/>
</dbReference>
<proteinExistence type="inferred from homology"/>
<evidence type="ECO:0000256" key="4">
    <source>
        <dbReference type="ARBA" id="ARBA00022833"/>
    </source>
</evidence>
<dbReference type="PANTHER" id="PTHR47165">
    <property type="entry name" value="OS03G0429900 PROTEIN"/>
    <property type="match status" value="1"/>
</dbReference>
<dbReference type="SUPFAM" id="SSF50249">
    <property type="entry name" value="Nucleic acid-binding proteins"/>
    <property type="match status" value="2"/>
</dbReference>
<dbReference type="Pfam" id="PF08646">
    <property type="entry name" value="Rep_fac-A_C"/>
    <property type="match status" value="1"/>
</dbReference>
<name>A0A2K3M2I0_TRIPR</name>
<keyword evidence="2" id="KW-0479">Metal-binding</keyword>
<feature type="domain" description="Replication factor A C-terminal" evidence="6">
    <location>
        <begin position="187"/>
        <end position="271"/>
    </location>
</feature>
<dbReference type="PANTHER" id="PTHR47165:SF4">
    <property type="entry name" value="OS03G0429900 PROTEIN"/>
    <property type="match status" value="1"/>
</dbReference>
<dbReference type="Proteomes" id="UP000236291">
    <property type="component" value="Unassembled WGS sequence"/>
</dbReference>
<organism evidence="8 9">
    <name type="scientific">Trifolium pratense</name>
    <name type="common">Red clover</name>
    <dbReference type="NCBI Taxonomy" id="57577"/>
    <lineage>
        <taxon>Eukaryota</taxon>
        <taxon>Viridiplantae</taxon>
        <taxon>Streptophyta</taxon>
        <taxon>Embryophyta</taxon>
        <taxon>Tracheophyta</taxon>
        <taxon>Spermatophyta</taxon>
        <taxon>Magnoliopsida</taxon>
        <taxon>eudicotyledons</taxon>
        <taxon>Gunneridae</taxon>
        <taxon>Pentapetalae</taxon>
        <taxon>rosids</taxon>
        <taxon>fabids</taxon>
        <taxon>Fabales</taxon>
        <taxon>Fabaceae</taxon>
        <taxon>Papilionoideae</taxon>
        <taxon>50 kb inversion clade</taxon>
        <taxon>NPAAA clade</taxon>
        <taxon>Hologalegina</taxon>
        <taxon>IRL clade</taxon>
        <taxon>Trifolieae</taxon>
        <taxon>Trifolium</taxon>
    </lineage>
</organism>
<protein>
    <recommendedName>
        <fullName evidence="10">Replication factor A C-terminal domain-containing protein</fullName>
    </recommendedName>
</protein>
<evidence type="ECO:0000259" key="7">
    <source>
        <dbReference type="Pfam" id="PF16900"/>
    </source>
</evidence>
<dbReference type="EMBL" id="ASHM01047730">
    <property type="protein sequence ID" value="PNX84997.1"/>
    <property type="molecule type" value="Genomic_DNA"/>
</dbReference>
<keyword evidence="3" id="KW-0863">Zinc-finger</keyword>
<dbReference type="CDD" id="cd04481">
    <property type="entry name" value="RPA1_DBD_B_like"/>
    <property type="match status" value="1"/>
</dbReference>
<evidence type="ECO:0000313" key="9">
    <source>
        <dbReference type="Proteomes" id="UP000236291"/>
    </source>
</evidence>
<dbReference type="GO" id="GO:0003677">
    <property type="term" value="F:DNA binding"/>
    <property type="evidence" value="ECO:0007669"/>
    <property type="project" value="UniProtKB-KW"/>
</dbReference>
<keyword evidence="4" id="KW-0862">Zinc</keyword>
<feature type="non-terminal residue" evidence="8">
    <location>
        <position position="275"/>
    </location>
</feature>
<dbReference type="AlphaFoldDB" id="A0A2K3M2I0"/>
<evidence type="ECO:0000256" key="5">
    <source>
        <dbReference type="ARBA" id="ARBA00023125"/>
    </source>
</evidence>
<dbReference type="GO" id="GO:0008270">
    <property type="term" value="F:zinc ion binding"/>
    <property type="evidence" value="ECO:0007669"/>
    <property type="project" value="UniProtKB-KW"/>
</dbReference>
<reference evidence="8 9" key="2">
    <citation type="journal article" date="2017" name="Front. Plant Sci.">
        <title>Gene Classification and Mining of Molecular Markers Useful in Red Clover (Trifolium pratense) Breeding.</title>
        <authorList>
            <person name="Istvanek J."/>
            <person name="Dluhosova J."/>
            <person name="Dluhos P."/>
            <person name="Patkova L."/>
            <person name="Nedelnik J."/>
            <person name="Repkova J."/>
        </authorList>
    </citation>
    <scope>NUCLEOTIDE SEQUENCE [LARGE SCALE GENOMIC DNA]</scope>
    <source>
        <strain evidence="9">cv. Tatra</strain>
        <tissue evidence="8">Young leaves</tissue>
    </source>
</reference>
<feature type="domain" description="Replication protein A OB" evidence="7">
    <location>
        <begin position="36"/>
        <end position="134"/>
    </location>
</feature>
<dbReference type="STRING" id="57577.A0A2K3M2I0"/>
<dbReference type="Pfam" id="PF16900">
    <property type="entry name" value="REPA_OB_2"/>
    <property type="match status" value="1"/>
</dbReference>
<dbReference type="InterPro" id="IPR013955">
    <property type="entry name" value="Rep_factor-A_C"/>
</dbReference>
<reference evidence="8 9" key="1">
    <citation type="journal article" date="2014" name="Am. J. Bot.">
        <title>Genome assembly and annotation for red clover (Trifolium pratense; Fabaceae).</title>
        <authorList>
            <person name="Istvanek J."/>
            <person name="Jaros M."/>
            <person name="Krenek A."/>
            <person name="Repkova J."/>
        </authorList>
    </citation>
    <scope>NUCLEOTIDE SEQUENCE [LARGE SCALE GENOMIC DNA]</scope>
    <source>
        <strain evidence="9">cv. Tatra</strain>
        <tissue evidence="8">Young leaves</tissue>
    </source>
</reference>
<comment type="caution">
    <text evidence="8">The sequence shown here is derived from an EMBL/GenBank/DDBJ whole genome shotgun (WGS) entry which is preliminary data.</text>
</comment>